<evidence type="ECO:0000313" key="2">
    <source>
        <dbReference type="EMBL" id="KRN93729.1"/>
    </source>
</evidence>
<proteinExistence type="predicted"/>
<accession>A0A0R2KW15</accession>
<sequence length="57" mass="6534">MKTFRTLRYGIFNYYDIMMVINKRGGQYNENSTYRRRPTESNGSGTSCLLGLGSSLD</sequence>
<evidence type="ECO:0000313" key="3">
    <source>
        <dbReference type="Proteomes" id="UP000051859"/>
    </source>
</evidence>
<name>A0A0R2KW15_9LACO</name>
<gene>
    <name evidence="2" type="ORF">IV81_GL000306</name>
</gene>
<reference evidence="2 3" key="1">
    <citation type="journal article" date="2015" name="Genome Announc.">
        <title>Expanding the biotechnology potential of lactobacilli through comparative genomics of 213 strains and associated genera.</title>
        <authorList>
            <person name="Sun Z."/>
            <person name="Harris H.M."/>
            <person name="McCann A."/>
            <person name="Guo C."/>
            <person name="Argimon S."/>
            <person name="Zhang W."/>
            <person name="Yang X."/>
            <person name="Jeffery I.B."/>
            <person name="Cooney J.C."/>
            <person name="Kagawa T.F."/>
            <person name="Liu W."/>
            <person name="Song Y."/>
            <person name="Salvetti E."/>
            <person name="Wrobel A."/>
            <person name="Rasinkangas P."/>
            <person name="Parkhill J."/>
            <person name="Rea M.C."/>
            <person name="O'Sullivan O."/>
            <person name="Ritari J."/>
            <person name="Douillard F.P."/>
            <person name="Paul Ross R."/>
            <person name="Yang R."/>
            <person name="Briner A.E."/>
            <person name="Felis G.E."/>
            <person name="de Vos W.M."/>
            <person name="Barrangou R."/>
            <person name="Klaenhammer T.R."/>
            <person name="Caufield P.W."/>
            <person name="Cui Y."/>
            <person name="Zhang H."/>
            <person name="O'Toole P.W."/>
        </authorList>
    </citation>
    <scope>NUCLEOTIDE SEQUENCE [LARGE SCALE GENOMIC DNA]</scope>
    <source>
        <strain evidence="2 3">DSM 18001</strain>
    </source>
</reference>
<organism evidence="2 3">
    <name type="scientific">Pediococcus stilesii</name>
    <dbReference type="NCBI Taxonomy" id="331679"/>
    <lineage>
        <taxon>Bacteria</taxon>
        <taxon>Bacillati</taxon>
        <taxon>Bacillota</taxon>
        <taxon>Bacilli</taxon>
        <taxon>Lactobacillales</taxon>
        <taxon>Lactobacillaceae</taxon>
        <taxon>Pediococcus</taxon>
    </lineage>
</organism>
<protein>
    <submittedName>
        <fullName evidence="2">Uncharacterized protein</fullName>
    </submittedName>
</protein>
<dbReference type="AlphaFoldDB" id="A0A0R2KW15"/>
<dbReference type="EMBL" id="JQBX01000011">
    <property type="protein sequence ID" value="KRN93729.1"/>
    <property type="molecule type" value="Genomic_DNA"/>
</dbReference>
<dbReference type="PATRIC" id="fig|331679.3.peg.312"/>
<comment type="caution">
    <text evidence="2">The sequence shown here is derived from an EMBL/GenBank/DDBJ whole genome shotgun (WGS) entry which is preliminary data.</text>
</comment>
<evidence type="ECO:0000256" key="1">
    <source>
        <dbReference type="SAM" id="MobiDB-lite"/>
    </source>
</evidence>
<dbReference type="Proteomes" id="UP000051859">
    <property type="component" value="Unassembled WGS sequence"/>
</dbReference>
<feature type="region of interest" description="Disordered" evidence="1">
    <location>
        <begin position="28"/>
        <end position="57"/>
    </location>
</feature>
<keyword evidence="3" id="KW-1185">Reference proteome</keyword>
<feature type="compositionally biased region" description="Low complexity" evidence="1">
    <location>
        <begin position="43"/>
        <end position="57"/>
    </location>
</feature>